<sequence length="382" mass="41877">MSIDSHRTSYDEGHALFRRVIRRFLNEHLVPNIERWEELGVPDRSFWRQAGAAGILGVFVPEEYGGPGGDFLYRVLLAEELGYCPAGSSVGGSLEIDQMAAYILAVGTEEQKRKWLPAIVSGEVILAIAMTEPNAGSDLQAIRTKAVHDGEDYIINGTKTYITSGAIADLILVACKTDPTKGAAGISMIMVEADTVGFSRGKPLKKMGMKASDTTELFFVDVRVPRTNILGEEGAGFKLMMSELPKERYNIAARALGTAYAAYEITLGFVKDRTAFGKKIFDFQNTQFVLADIKTDLAVGTAFFDSCLSEMAAGIFDNERSAMAKLWLTEMEARVVDQCVQLHGGAGYMDEYPISKLYTAARIHRIYGGTSEIMRMAIGRTL</sequence>
<evidence type="ECO:0000256" key="8">
    <source>
        <dbReference type="RuleBase" id="RU362125"/>
    </source>
</evidence>
<evidence type="ECO:0000259" key="10">
    <source>
        <dbReference type="Pfam" id="PF02770"/>
    </source>
</evidence>
<evidence type="ECO:0000259" key="11">
    <source>
        <dbReference type="Pfam" id="PF02771"/>
    </source>
</evidence>
<dbReference type="SUPFAM" id="SSF56645">
    <property type="entry name" value="Acyl-CoA dehydrogenase NM domain-like"/>
    <property type="match status" value="1"/>
</dbReference>
<dbReference type="PANTHER" id="PTHR43884">
    <property type="entry name" value="ACYL-COA DEHYDROGENASE"/>
    <property type="match status" value="1"/>
</dbReference>
<feature type="domain" description="Acyl-CoA dehydrogenase/oxidase N-terminal" evidence="11">
    <location>
        <begin position="12"/>
        <end position="123"/>
    </location>
</feature>
<dbReference type="EC" id="1.3.8.11" evidence="6"/>
<geneLocation type="plasmid" evidence="12">
    <name>unnamed1</name>
</geneLocation>
<reference evidence="12 13" key="1">
    <citation type="submission" date="2018-09" db="EMBL/GenBank/DDBJ databases">
        <title>Sphingomonas peninsula sp. nov., isolated from fildes peninsula, Antarctic soil.</title>
        <authorList>
            <person name="Yingchao G."/>
        </authorList>
    </citation>
    <scope>NUCLEOTIDE SEQUENCE [LARGE SCALE GENOMIC DNA]</scope>
    <source>
        <strain evidence="12 13">YZ-8</strain>
        <plasmid evidence="12 13">unnamed1</plasmid>
    </source>
</reference>
<evidence type="ECO:0000313" key="13">
    <source>
        <dbReference type="Proteomes" id="UP000276254"/>
    </source>
</evidence>
<dbReference type="GO" id="GO:0003995">
    <property type="term" value="F:acyl-CoA dehydrogenase activity"/>
    <property type="evidence" value="ECO:0007669"/>
    <property type="project" value="InterPro"/>
</dbReference>
<proteinExistence type="inferred from homology"/>
<evidence type="ECO:0000256" key="5">
    <source>
        <dbReference type="ARBA" id="ARBA00023002"/>
    </source>
</evidence>
<dbReference type="Proteomes" id="UP000276254">
    <property type="component" value="Plasmid unnamed1"/>
</dbReference>
<evidence type="ECO:0000259" key="9">
    <source>
        <dbReference type="Pfam" id="PF00441"/>
    </source>
</evidence>
<keyword evidence="12" id="KW-0614">Plasmid</keyword>
<dbReference type="AlphaFoldDB" id="A0A494TG74"/>
<feature type="domain" description="Acyl-CoA dehydrogenase/oxidase C-terminal" evidence="9">
    <location>
        <begin position="234"/>
        <end position="381"/>
    </location>
</feature>
<dbReference type="Gene3D" id="1.10.540.10">
    <property type="entry name" value="Acyl-CoA dehydrogenase/oxidase, N-terminal domain"/>
    <property type="match status" value="1"/>
</dbReference>
<keyword evidence="4 8" id="KW-0274">FAD</keyword>
<evidence type="ECO:0000256" key="4">
    <source>
        <dbReference type="ARBA" id="ARBA00022827"/>
    </source>
</evidence>
<dbReference type="FunFam" id="1.20.140.10:FF:000001">
    <property type="entry name" value="Acyl-CoA dehydrogenase"/>
    <property type="match status" value="1"/>
</dbReference>
<accession>A0A494TG74</accession>
<dbReference type="Pfam" id="PF02770">
    <property type="entry name" value="Acyl-CoA_dh_M"/>
    <property type="match status" value="1"/>
</dbReference>
<dbReference type="InterPro" id="IPR037069">
    <property type="entry name" value="AcylCoA_DH/ox_N_sf"/>
</dbReference>
<name>A0A494TG74_SPHPE</name>
<evidence type="ECO:0000256" key="7">
    <source>
        <dbReference type="ARBA" id="ARBA00067292"/>
    </source>
</evidence>
<keyword evidence="5 8" id="KW-0560">Oxidoreductase</keyword>
<evidence type="ECO:0000256" key="3">
    <source>
        <dbReference type="ARBA" id="ARBA00022630"/>
    </source>
</evidence>
<dbReference type="FunFam" id="2.40.110.10:FF:000009">
    <property type="entry name" value="Acyl-CoA dehydrogenase"/>
    <property type="match status" value="1"/>
</dbReference>
<comment type="similarity">
    <text evidence="2 8">Belongs to the acyl-CoA dehydrogenase family.</text>
</comment>
<evidence type="ECO:0000256" key="1">
    <source>
        <dbReference type="ARBA" id="ARBA00001974"/>
    </source>
</evidence>
<dbReference type="GO" id="GO:0050660">
    <property type="term" value="F:flavin adenine dinucleotide binding"/>
    <property type="evidence" value="ECO:0007669"/>
    <property type="project" value="InterPro"/>
</dbReference>
<dbReference type="InterPro" id="IPR013786">
    <property type="entry name" value="AcylCoA_DH/ox_N"/>
</dbReference>
<dbReference type="SUPFAM" id="SSF47203">
    <property type="entry name" value="Acyl-CoA dehydrogenase C-terminal domain-like"/>
    <property type="match status" value="1"/>
</dbReference>
<organism evidence="12 13">
    <name type="scientific">Sphingomonas paeninsulae</name>
    <dbReference type="NCBI Taxonomy" id="2319844"/>
    <lineage>
        <taxon>Bacteria</taxon>
        <taxon>Pseudomonadati</taxon>
        <taxon>Pseudomonadota</taxon>
        <taxon>Alphaproteobacteria</taxon>
        <taxon>Sphingomonadales</taxon>
        <taxon>Sphingomonadaceae</taxon>
        <taxon>Sphingomonas</taxon>
    </lineage>
</organism>
<evidence type="ECO:0000256" key="2">
    <source>
        <dbReference type="ARBA" id="ARBA00009347"/>
    </source>
</evidence>
<comment type="cofactor">
    <cofactor evidence="1 8">
        <name>FAD</name>
        <dbReference type="ChEBI" id="CHEBI:57692"/>
    </cofactor>
</comment>
<evidence type="ECO:0000313" key="12">
    <source>
        <dbReference type="EMBL" id="AYJ84856.1"/>
    </source>
</evidence>
<dbReference type="KEGG" id="spha:D3Y57_01905"/>
<feature type="domain" description="Acyl-CoA oxidase/dehydrogenase middle" evidence="10">
    <location>
        <begin position="127"/>
        <end position="222"/>
    </location>
</feature>
<dbReference type="Pfam" id="PF02771">
    <property type="entry name" value="Acyl-CoA_dh_N"/>
    <property type="match status" value="1"/>
</dbReference>
<dbReference type="InterPro" id="IPR009075">
    <property type="entry name" value="AcylCo_DH/oxidase_C"/>
</dbReference>
<dbReference type="InterPro" id="IPR006089">
    <property type="entry name" value="Acyl-CoA_DH_CS"/>
</dbReference>
<dbReference type="EMBL" id="CP032828">
    <property type="protein sequence ID" value="AYJ84856.1"/>
    <property type="molecule type" value="Genomic_DNA"/>
</dbReference>
<dbReference type="InterPro" id="IPR046373">
    <property type="entry name" value="Acyl-CoA_Oxase/DH_mid-dom_sf"/>
</dbReference>
<dbReference type="PANTHER" id="PTHR43884:SF12">
    <property type="entry name" value="ISOVALERYL-COA DEHYDROGENASE, MITOCHONDRIAL-RELATED"/>
    <property type="match status" value="1"/>
</dbReference>
<dbReference type="RefSeq" id="WP_121150850.1">
    <property type="nucleotide sequence ID" value="NZ_CP032828.1"/>
</dbReference>
<evidence type="ECO:0000256" key="6">
    <source>
        <dbReference type="ARBA" id="ARBA00066361"/>
    </source>
</evidence>
<dbReference type="InterPro" id="IPR009100">
    <property type="entry name" value="AcylCoA_DH/oxidase_NM_dom_sf"/>
</dbReference>
<dbReference type="Pfam" id="PF00441">
    <property type="entry name" value="Acyl-CoA_dh_1"/>
    <property type="match status" value="1"/>
</dbReference>
<dbReference type="Gene3D" id="2.40.110.10">
    <property type="entry name" value="Butyryl-CoA Dehydrogenase, subunit A, domain 2"/>
    <property type="match status" value="1"/>
</dbReference>
<keyword evidence="13" id="KW-1185">Reference proteome</keyword>
<dbReference type="OrthoDB" id="9780544at2"/>
<dbReference type="Gene3D" id="1.20.140.10">
    <property type="entry name" value="Butyryl-CoA Dehydrogenase, subunit A, domain 3"/>
    <property type="match status" value="1"/>
</dbReference>
<protein>
    <recommendedName>
        <fullName evidence="7">Cyclohexane-1-carbonyl-CoA dehydrogenase</fullName>
        <ecNumber evidence="6">1.3.8.11</ecNumber>
    </recommendedName>
</protein>
<keyword evidence="3 8" id="KW-0285">Flavoprotein</keyword>
<dbReference type="InterPro" id="IPR006091">
    <property type="entry name" value="Acyl-CoA_Oxase/DH_mid-dom"/>
</dbReference>
<dbReference type="PROSITE" id="PS00072">
    <property type="entry name" value="ACYL_COA_DH_1"/>
    <property type="match status" value="1"/>
</dbReference>
<dbReference type="InterPro" id="IPR036250">
    <property type="entry name" value="AcylCo_DH-like_C"/>
</dbReference>
<gene>
    <name evidence="12" type="ORF">D3Y57_01905</name>
</gene>